<dbReference type="EC" id="4.1.2.4" evidence="6"/>
<dbReference type="CDD" id="cd00959">
    <property type="entry name" value="DeoC"/>
    <property type="match status" value="1"/>
</dbReference>
<reference evidence="7 8" key="1">
    <citation type="submission" date="2021-03" db="EMBL/GenBank/DDBJ databases">
        <title>Genomic Encyclopedia of Type Strains, Phase IV (KMG-IV): sequencing the most valuable type-strain genomes for metagenomic binning, comparative biology and taxonomic classification.</title>
        <authorList>
            <person name="Goeker M."/>
        </authorList>
    </citation>
    <scope>NUCLEOTIDE SEQUENCE [LARGE SCALE GENOMIC DNA]</scope>
    <source>
        <strain evidence="7 8">DSM 27563</strain>
    </source>
</reference>
<feature type="active site" description="Schiff-base intermediate with acetaldehyde" evidence="6">
    <location>
        <position position="151"/>
    </location>
</feature>
<keyword evidence="3 6" id="KW-0456">Lyase</keyword>
<evidence type="ECO:0000256" key="5">
    <source>
        <dbReference type="ARBA" id="ARBA00048791"/>
    </source>
</evidence>
<keyword evidence="2 6" id="KW-0963">Cytoplasm</keyword>
<comment type="function">
    <text evidence="6">Catalyzes a reversible aldol reaction between acetaldehyde and D-glyceraldehyde 3-phosphate to generate 2-deoxy-D-ribose 5-phosphate.</text>
</comment>
<evidence type="ECO:0000256" key="6">
    <source>
        <dbReference type="HAMAP-Rule" id="MF_00114"/>
    </source>
</evidence>
<comment type="catalytic activity">
    <reaction evidence="5 6">
        <text>2-deoxy-D-ribose 5-phosphate = D-glyceraldehyde 3-phosphate + acetaldehyde</text>
        <dbReference type="Rhea" id="RHEA:12821"/>
        <dbReference type="ChEBI" id="CHEBI:15343"/>
        <dbReference type="ChEBI" id="CHEBI:59776"/>
        <dbReference type="ChEBI" id="CHEBI:62877"/>
        <dbReference type="EC" id="4.1.2.4"/>
    </reaction>
</comment>
<organism evidence="7 8">
    <name type="scientific">Peptoniphilus stercorisuis</name>
    <dbReference type="NCBI Taxonomy" id="1436965"/>
    <lineage>
        <taxon>Bacteria</taxon>
        <taxon>Bacillati</taxon>
        <taxon>Bacillota</taxon>
        <taxon>Tissierellia</taxon>
        <taxon>Tissierellales</taxon>
        <taxon>Peptoniphilaceae</taxon>
        <taxon>Peptoniphilus</taxon>
    </lineage>
</organism>
<dbReference type="EMBL" id="JAGGLJ010000005">
    <property type="protein sequence ID" value="MBP2025121.1"/>
    <property type="molecule type" value="Genomic_DNA"/>
</dbReference>
<dbReference type="PIRSF" id="PIRSF001357">
    <property type="entry name" value="DeoC"/>
    <property type="match status" value="1"/>
</dbReference>
<dbReference type="InterPro" id="IPR002915">
    <property type="entry name" value="DeoC/FbaB/LacD_aldolase"/>
</dbReference>
<dbReference type="RefSeq" id="WP_210060421.1">
    <property type="nucleotide sequence ID" value="NZ_JAGGLJ010000005.1"/>
</dbReference>
<dbReference type="NCBIfam" id="TIGR00126">
    <property type="entry name" value="deoC"/>
    <property type="match status" value="1"/>
</dbReference>
<dbReference type="InterPro" id="IPR013785">
    <property type="entry name" value="Aldolase_TIM"/>
</dbReference>
<dbReference type="InterPro" id="IPR028581">
    <property type="entry name" value="DeoC_typeI"/>
</dbReference>
<evidence type="ECO:0000256" key="2">
    <source>
        <dbReference type="ARBA" id="ARBA00022490"/>
    </source>
</evidence>
<comment type="similarity">
    <text evidence="1 6">Belongs to the DeoC/FbaB aldolase family. DeoC type 1 subfamily.</text>
</comment>
<dbReference type="Gene3D" id="3.20.20.70">
    <property type="entry name" value="Aldolase class I"/>
    <property type="match status" value="1"/>
</dbReference>
<protein>
    <recommendedName>
        <fullName evidence="6">Deoxyribose-phosphate aldolase</fullName>
        <shortName evidence="6">DERA</shortName>
        <ecNumber evidence="6">4.1.2.4</ecNumber>
    </recommendedName>
    <alternativeName>
        <fullName evidence="6">2-deoxy-D-ribose 5-phosphate aldolase</fullName>
    </alternativeName>
    <alternativeName>
        <fullName evidence="6">Phosphodeoxyriboaldolase</fullName>
        <shortName evidence="6">Deoxyriboaldolase</shortName>
    </alternativeName>
</protein>
<sequence length="218" mass="23798">MEINRMIDHTLLKPESTREQIKSLCDEALEYNFKSVCINPFWVSYANDILKDSEVSVCTVIGFPLGANTTSMKATEAREAILNGADEVDMVINVGLLKSKEYDLVEEDIKAVVEESKDKIVKVIIETCLLSDEEIVKACEISMKSGADFVKTSTGFNSAGAKAQDVNLMRKTVGDTLGVKASGGIRDLKTAREMIENGAARLGVSAGIEIIKELENEN</sequence>
<evidence type="ECO:0000256" key="3">
    <source>
        <dbReference type="ARBA" id="ARBA00023239"/>
    </source>
</evidence>
<keyword evidence="8" id="KW-1185">Reference proteome</keyword>
<comment type="pathway">
    <text evidence="6">Carbohydrate degradation; 2-deoxy-D-ribose 1-phosphate degradation; D-glyceraldehyde 3-phosphate and acetaldehyde from 2-deoxy-alpha-D-ribose 1-phosphate: step 2/2.</text>
</comment>
<feature type="active site" description="Proton donor/acceptor" evidence="6">
    <location>
        <position position="180"/>
    </location>
</feature>
<name>A0ABS4KBG2_9FIRM</name>
<comment type="caution">
    <text evidence="7">The sequence shown here is derived from an EMBL/GenBank/DDBJ whole genome shotgun (WGS) entry which is preliminary data.</text>
</comment>
<dbReference type="GO" id="GO:0004139">
    <property type="term" value="F:deoxyribose-phosphate aldolase activity"/>
    <property type="evidence" value="ECO:0007669"/>
    <property type="project" value="UniProtKB-EC"/>
</dbReference>
<dbReference type="SUPFAM" id="SSF51569">
    <property type="entry name" value="Aldolase"/>
    <property type="match status" value="1"/>
</dbReference>
<gene>
    <name evidence="6" type="primary">deoC</name>
    <name evidence="7" type="ORF">J2Z71_000646</name>
</gene>
<accession>A0ABS4KBG2</accession>
<feature type="active site" description="Proton donor/acceptor" evidence="6">
    <location>
        <position position="89"/>
    </location>
</feature>
<dbReference type="InterPro" id="IPR011343">
    <property type="entry name" value="DeoC"/>
</dbReference>
<dbReference type="SMART" id="SM01133">
    <property type="entry name" value="DeoC"/>
    <property type="match status" value="1"/>
</dbReference>
<dbReference type="Pfam" id="PF01791">
    <property type="entry name" value="DeoC"/>
    <property type="match status" value="1"/>
</dbReference>
<dbReference type="PANTHER" id="PTHR10889">
    <property type="entry name" value="DEOXYRIBOSE-PHOSPHATE ALDOLASE"/>
    <property type="match status" value="1"/>
</dbReference>
<keyword evidence="4 6" id="KW-0704">Schiff base</keyword>
<dbReference type="Proteomes" id="UP001519306">
    <property type="component" value="Unassembled WGS sequence"/>
</dbReference>
<dbReference type="PANTHER" id="PTHR10889:SF1">
    <property type="entry name" value="DEOXYRIBOSE-PHOSPHATE ALDOLASE"/>
    <property type="match status" value="1"/>
</dbReference>
<proteinExistence type="inferred from homology"/>
<evidence type="ECO:0000313" key="7">
    <source>
        <dbReference type="EMBL" id="MBP2025121.1"/>
    </source>
</evidence>
<evidence type="ECO:0000256" key="1">
    <source>
        <dbReference type="ARBA" id="ARBA00010936"/>
    </source>
</evidence>
<comment type="subcellular location">
    <subcellularLocation>
        <location evidence="6">Cytoplasm</location>
    </subcellularLocation>
</comment>
<dbReference type="HAMAP" id="MF_00114">
    <property type="entry name" value="DeoC_type1"/>
    <property type="match status" value="1"/>
</dbReference>
<evidence type="ECO:0000313" key="8">
    <source>
        <dbReference type="Proteomes" id="UP001519306"/>
    </source>
</evidence>
<evidence type="ECO:0000256" key="4">
    <source>
        <dbReference type="ARBA" id="ARBA00023270"/>
    </source>
</evidence>